<dbReference type="SUPFAM" id="SSF53098">
    <property type="entry name" value="Ribonuclease H-like"/>
    <property type="match status" value="1"/>
</dbReference>
<dbReference type="InterPro" id="IPR047201">
    <property type="entry name" value="ERI-1_3'hExo-like"/>
</dbReference>
<gene>
    <name evidence="5" type="ORF">LY90DRAFT_516528</name>
</gene>
<evidence type="ECO:0000313" key="6">
    <source>
        <dbReference type="Proteomes" id="UP000193920"/>
    </source>
</evidence>
<dbReference type="InterPro" id="IPR036397">
    <property type="entry name" value="RNaseH_sf"/>
</dbReference>
<dbReference type="InterPro" id="IPR051274">
    <property type="entry name" value="3-5_Exoribonuclease"/>
</dbReference>
<evidence type="ECO:0000256" key="3">
    <source>
        <dbReference type="ARBA" id="ARBA00022839"/>
    </source>
</evidence>
<dbReference type="STRING" id="1754190.A0A1Y2AE55"/>
<comment type="caution">
    <text evidence="5">The sequence shown here is derived from an EMBL/GenBank/DDBJ whole genome shotgun (WGS) entry which is preliminary data.</text>
</comment>
<evidence type="ECO:0000256" key="1">
    <source>
        <dbReference type="ARBA" id="ARBA00022722"/>
    </source>
</evidence>
<dbReference type="Gene3D" id="3.30.420.10">
    <property type="entry name" value="Ribonuclease H-like superfamily/Ribonuclease H"/>
    <property type="match status" value="1"/>
</dbReference>
<dbReference type="OrthoDB" id="448399at2759"/>
<keyword evidence="1" id="KW-0540">Nuclease</keyword>
<evidence type="ECO:0000256" key="2">
    <source>
        <dbReference type="ARBA" id="ARBA00022801"/>
    </source>
</evidence>
<dbReference type="CDD" id="cd06133">
    <property type="entry name" value="ERI-1_3'hExo_like"/>
    <property type="match status" value="1"/>
</dbReference>
<proteinExistence type="predicted"/>
<protein>
    <recommendedName>
        <fullName evidence="4">Exonuclease domain-containing protein</fullName>
    </recommendedName>
</protein>
<evidence type="ECO:0000259" key="4">
    <source>
        <dbReference type="SMART" id="SM00479"/>
    </source>
</evidence>
<feature type="domain" description="Exonuclease" evidence="4">
    <location>
        <begin position="10"/>
        <end position="201"/>
    </location>
</feature>
<name>A0A1Y2AE55_9FUNG</name>
<keyword evidence="2" id="KW-0378">Hydrolase</keyword>
<keyword evidence="6" id="KW-1185">Reference proteome</keyword>
<reference evidence="5 6" key="1">
    <citation type="submission" date="2016-08" db="EMBL/GenBank/DDBJ databases">
        <title>A Parts List for Fungal Cellulosomes Revealed by Comparative Genomics.</title>
        <authorList>
            <consortium name="DOE Joint Genome Institute"/>
            <person name="Haitjema C.H."/>
            <person name="Gilmore S.P."/>
            <person name="Henske J.K."/>
            <person name="Solomon K.V."/>
            <person name="De Groot R."/>
            <person name="Kuo A."/>
            <person name="Mondo S.J."/>
            <person name="Salamov A.A."/>
            <person name="Labutti K."/>
            <person name="Zhao Z."/>
            <person name="Chiniquy J."/>
            <person name="Barry K."/>
            <person name="Brewer H.M."/>
            <person name="Purvine S.O."/>
            <person name="Wright A.T."/>
            <person name="Boxma B."/>
            <person name="Van Alen T."/>
            <person name="Hackstein J.H."/>
            <person name="Baker S.E."/>
            <person name="Grigoriev I.V."/>
            <person name="O'Malley M.A."/>
        </authorList>
    </citation>
    <scope>NUCLEOTIDE SEQUENCE [LARGE SCALE GENOMIC DNA]</scope>
    <source>
        <strain evidence="5 6">G1</strain>
    </source>
</reference>
<dbReference type="InterPro" id="IPR012337">
    <property type="entry name" value="RNaseH-like_sf"/>
</dbReference>
<dbReference type="SMART" id="SM00479">
    <property type="entry name" value="EXOIII"/>
    <property type="match status" value="1"/>
</dbReference>
<dbReference type="GO" id="GO:0003676">
    <property type="term" value="F:nucleic acid binding"/>
    <property type="evidence" value="ECO:0007669"/>
    <property type="project" value="InterPro"/>
</dbReference>
<keyword evidence="3" id="KW-0269">Exonuclease</keyword>
<dbReference type="PANTHER" id="PTHR23044:SF61">
    <property type="entry name" value="3'-5' EXORIBONUCLEASE 1-RELATED"/>
    <property type="match status" value="1"/>
</dbReference>
<dbReference type="PANTHER" id="PTHR23044">
    <property type="entry name" value="3'-5' EXONUCLEASE ERI1-RELATED"/>
    <property type="match status" value="1"/>
</dbReference>
<dbReference type="GO" id="GO:0000175">
    <property type="term" value="F:3'-5'-RNA exonuclease activity"/>
    <property type="evidence" value="ECO:0007669"/>
    <property type="project" value="InterPro"/>
</dbReference>
<sequence length="210" mass="24525">MSKVRQPYKYYCVVDFEATNDGRPWKPEQSNESYPSEIIQFPAVLIDGSTAEFVDTFNRYVKPSRNPVLSNFILRLTNIAQSVVDNANSFISVLDEFETWLGKYSTKPFYDVCFITDGKYDFGEILMSECQISGISRPTYMNSCHNIKESFKTKYKRKYYDNTTSMLNYIGMSFSGTRHNGFDDAYNIARVAQHMLKKTFTKFNKNEFYY</sequence>
<dbReference type="EMBL" id="MCOG01000280">
    <property type="protein sequence ID" value="ORY20772.1"/>
    <property type="molecule type" value="Genomic_DNA"/>
</dbReference>
<dbReference type="Proteomes" id="UP000193920">
    <property type="component" value="Unassembled WGS sequence"/>
</dbReference>
<dbReference type="InterPro" id="IPR013520">
    <property type="entry name" value="Ribonucl_H"/>
</dbReference>
<dbReference type="AlphaFoldDB" id="A0A1Y2AE55"/>
<dbReference type="Pfam" id="PF00929">
    <property type="entry name" value="RNase_T"/>
    <property type="match status" value="1"/>
</dbReference>
<evidence type="ECO:0000313" key="5">
    <source>
        <dbReference type="EMBL" id="ORY20772.1"/>
    </source>
</evidence>
<organism evidence="5 6">
    <name type="scientific">Neocallimastix californiae</name>
    <dbReference type="NCBI Taxonomy" id="1754190"/>
    <lineage>
        <taxon>Eukaryota</taxon>
        <taxon>Fungi</taxon>
        <taxon>Fungi incertae sedis</taxon>
        <taxon>Chytridiomycota</taxon>
        <taxon>Chytridiomycota incertae sedis</taxon>
        <taxon>Neocallimastigomycetes</taxon>
        <taxon>Neocallimastigales</taxon>
        <taxon>Neocallimastigaceae</taxon>
        <taxon>Neocallimastix</taxon>
    </lineage>
</organism>
<accession>A0A1Y2AE55</accession>